<dbReference type="PANTHER" id="PTHR46246:SF1">
    <property type="entry name" value="GUANOSINE-3',5'-BIS(DIPHOSPHATE) 3'-PYROPHOSPHOHYDROLASE MESH1"/>
    <property type="match status" value="1"/>
</dbReference>
<evidence type="ECO:0000313" key="13">
    <source>
        <dbReference type="EMBL" id="KAG8187597.1"/>
    </source>
</evidence>
<dbReference type="Proteomes" id="UP000827092">
    <property type="component" value="Unassembled WGS sequence"/>
</dbReference>
<evidence type="ECO:0000256" key="11">
    <source>
        <dbReference type="ARBA" id="ARBA00047968"/>
    </source>
</evidence>
<comment type="similarity">
    <text evidence="7">Belongs to the MESH1 family.</text>
</comment>
<dbReference type="EMBL" id="JAFNEN010000266">
    <property type="protein sequence ID" value="KAG8187597.1"/>
    <property type="molecule type" value="Genomic_DNA"/>
</dbReference>
<evidence type="ECO:0000256" key="1">
    <source>
        <dbReference type="ARBA" id="ARBA00001936"/>
    </source>
</evidence>
<evidence type="ECO:0000259" key="12">
    <source>
        <dbReference type="PROSITE" id="PS51831"/>
    </source>
</evidence>
<dbReference type="EC" id="3.1.7.2" evidence="5"/>
<name>A0AAV6UT77_9ARAC</name>
<evidence type="ECO:0000256" key="10">
    <source>
        <dbReference type="ARBA" id="ARBA00041770"/>
    </source>
</evidence>
<evidence type="ECO:0000256" key="4">
    <source>
        <dbReference type="ARBA" id="ARBA00023211"/>
    </source>
</evidence>
<organism evidence="13 14">
    <name type="scientific">Oedothorax gibbosus</name>
    <dbReference type="NCBI Taxonomy" id="931172"/>
    <lineage>
        <taxon>Eukaryota</taxon>
        <taxon>Metazoa</taxon>
        <taxon>Ecdysozoa</taxon>
        <taxon>Arthropoda</taxon>
        <taxon>Chelicerata</taxon>
        <taxon>Arachnida</taxon>
        <taxon>Araneae</taxon>
        <taxon>Araneomorphae</taxon>
        <taxon>Entelegynae</taxon>
        <taxon>Araneoidea</taxon>
        <taxon>Linyphiidae</taxon>
        <taxon>Erigoninae</taxon>
        <taxon>Oedothorax</taxon>
    </lineage>
</organism>
<reference evidence="13 14" key="1">
    <citation type="journal article" date="2022" name="Nat. Ecol. Evol.">
        <title>A masculinizing supergene underlies an exaggerated male reproductive morph in a spider.</title>
        <authorList>
            <person name="Hendrickx F."/>
            <person name="De Corte Z."/>
            <person name="Sonet G."/>
            <person name="Van Belleghem S.M."/>
            <person name="Kostlbacher S."/>
            <person name="Vangestel C."/>
        </authorList>
    </citation>
    <scope>NUCLEOTIDE SEQUENCE [LARGE SCALE GENOMIC DNA]</scope>
    <source>
        <strain evidence="13">W744_W776</strain>
    </source>
</reference>
<keyword evidence="3" id="KW-0378">Hydrolase</keyword>
<evidence type="ECO:0000256" key="5">
    <source>
        <dbReference type="ARBA" id="ARBA00024387"/>
    </source>
</evidence>
<dbReference type="GO" id="GO:0008893">
    <property type="term" value="F:guanosine-3',5'-bis(diphosphate) 3'-diphosphatase activity"/>
    <property type="evidence" value="ECO:0007669"/>
    <property type="project" value="UniProtKB-EC"/>
</dbReference>
<sequence length="181" mass="20471">MSTSNDLQNVIKAANFAAVKHRQQKRKDPEETPYINHPLGVANILITEGHISDPNVLQAALLHDTVEDTDTSFAEIQDEFGLAVKNIVAEVTDDKSLPKDVRKKLQIEHASTVSYEAKLVKLADKLYNLRDLLRATPKGWDEKYVNDYFIWASKVVKNLLGTNAELENELRKTFKEKGIEL</sequence>
<dbReference type="InterPro" id="IPR003607">
    <property type="entry name" value="HD/PDEase_dom"/>
</dbReference>
<comment type="catalytic activity">
    <reaction evidence="11">
        <text>guanosine 3',5'-bis(diphosphate) + H2O = GDP + diphosphate + H(+)</text>
        <dbReference type="Rhea" id="RHEA:14253"/>
        <dbReference type="ChEBI" id="CHEBI:15377"/>
        <dbReference type="ChEBI" id="CHEBI:15378"/>
        <dbReference type="ChEBI" id="CHEBI:33019"/>
        <dbReference type="ChEBI" id="CHEBI:58189"/>
        <dbReference type="ChEBI" id="CHEBI:77828"/>
        <dbReference type="EC" id="3.1.7.2"/>
    </reaction>
</comment>
<keyword evidence="14" id="KW-1185">Reference proteome</keyword>
<dbReference type="InterPro" id="IPR052194">
    <property type="entry name" value="MESH1"/>
</dbReference>
<evidence type="ECO:0000256" key="2">
    <source>
        <dbReference type="ARBA" id="ARBA00022723"/>
    </source>
</evidence>
<dbReference type="InterPro" id="IPR006674">
    <property type="entry name" value="HD_domain"/>
</dbReference>
<evidence type="ECO:0000313" key="14">
    <source>
        <dbReference type="Proteomes" id="UP000827092"/>
    </source>
</evidence>
<dbReference type="Gene3D" id="1.10.3210.10">
    <property type="entry name" value="Hypothetical protein af1432"/>
    <property type="match status" value="1"/>
</dbReference>
<dbReference type="GO" id="GO:0046872">
    <property type="term" value="F:metal ion binding"/>
    <property type="evidence" value="ECO:0007669"/>
    <property type="project" value="UniProtKB-KW"/>
</dbReference>
<accession>A0AAV6UT77</accession>
<keyword evidence="4" id="KW-0464">Manganese</keyword>
<evidence type="ECO:0000256" key="3">
    <source>
        <dbReference type="ARBA" id="ARBA00022801"/>
    </source>
</evidence>
<gene>
    <name evidence="13" type="ORF">JTE90_029597</name>
</gene>
<comment type="cofactor">
    <cofactor evidence="1">
        <name>Mn(2+)</name>
        <dbReference type="ChEBI" id="CHEBI:29035"/>
    </cofactor>
</comment>
<dbReference type="AlphaFoldDB" id="A0AAV6UT77"/>
<dbReference type="PROSITE" id="PS51831">
    <property type="entry name" value="HD"/>
    <property type="match status" value="1"/>
</dbReference>
<evidence type="ECO:0000256" key="6">
    <source>
        <dbReference type="ARBA" id="ARBA00037781"/>
    </source>
</evidence>
<evidence type="ECO:0000256" key="7">
    <source>
        <dbReference type="ARBA" id="ARBA00038354"/>
    </source>
</evidence>
<dbReference type="FunFam" id="1.10.3210.10:FF:000012">
    <property type="entry name" value="HD domain containing 3"/>
    <property type="match status" value="1"/>
</dbReference>
<comment type="caution">
    <text evidence="13">The sequence shown here is derived from an EMBL/GenBank/DDBJ whole genome shotgun (WGS) entry which is preliminary data.</text>
</comment>
<evidence type="ECO:0000256" key="9">
    <source>
        <dbReference type="ARBA" id="ARBA00041464"/>
    </source>
</evidence>
<feature type="domain" description="HD" evidence="12">
    <location>
        <begin position="34"/>
        <end position="129"/>
    </location>
</feature>
<keyword evidence="2" id="KW-0479">Metal-binding</keyword>
<dbReference type="PANTHER" id="PTHR46246">
    <property type="entry name" value="GUANOSINE-3',5'-BIS(DIPHOSPHATE) 3'-PYROPHOSPHOHYDROLASE MESH1"/>
    <property type="match status" value="1"/>
</dbReference>
<dbReference type="CDD" id="cd00077">
    <property type="entry name" value="HDc"/>
    <property type="match status" value="1"/>
</dbReference>
<evidence type="ECO:0000256" key="8">
    <source>
        <dbReference type="ARBA" id="ARBA00040793"/>
    </source>
</evidence>
<protein>
    <recommendedName>
        <fullName evidence="8">Guanosine-3',5'-bis(diphosphate) 3'-pyrophosphohydrolase MESH1</fullName>
        <ecNumber evidence="5">3.1.7.2</ecNumber>
    </recommendedName>
    <alternativeName>
        <fullName evidence="9">Metazoan SpoT homolog 1</fullName>
    </alternativeName>
    <alternativeName>
        <fullName evidence="10">Penta-phosphate guanosine-3'-pyrophosphohydrolase</fullName>
    </alternativeName>
</protein>
<proteinExistence type="inferred from homology"/>
<dbReference type="Pfam" id="PF13328">
    <property type="entry name" value="HD_4"/>
    <property type="match status" value="1"/>
</dbReference>
<dbReference type="SUPFAM" id="SSF109604">
    <property type="entry name" value="HD-domain/PDEase-like"/>
    <property type="match status" value="1"/>
</dbReference>
<comment type="function">
    <text evidence="6">ppGpp hydrolyzing enzyme involved in starvation response.</text>
</comment>
<dbReference type="SMART" id="SM00471">
    <property type="entry name" value="HDc"/>
    <property type="match status" value="1"/>
</dbReference>